<feature type="transmembrane region" description="Helical" evidence="1">
    <location>
        <begin position="6"/>
        <end position="31"/>
    </location>
</feature>
<accession>A0A0C3CA68</accession>
<keyword evidence="1" id="KW-1133">Transmembrane helix</keyword>
<gene>
    <name evidence="2" type="ORF">M413DRAFT_442337</name>
</gene>
<keyword evidence="1" id="KW-0812">Transmembrane</keyword>
<keyword evidence="1" id="KW-0472">Membrane</keyword>
<proteinExistence type="predicted"/>
<dbReference type="EMBL" id="KN831772">
    <property type="protein sequence ID" value="KIM45710.1"/>
    <property type="molecule type" value="Genomic_DNA"/>
</dbReference>
<organism evidence="2 3">
    <name type="scientific">Hebeloma cylindrosporum</name>
    <dbReference type="NCBI Taxonomy" id="76867"/>
    <lineage>
        <taxon>Eukaryota</taxon>
        <taxon>Fungi</taxon>
        <taxon>Dikarya</taxon>
        <taxon>Basidiomycota</taxon>
        <taxon>Agaricomycotina</taxon>
        <taxon>Agaricomycetes</taxon>
        <taxon>Agaricomycetidae</taxon>
        <taxon>Agaricales</taxon>
        <taxon>Agaricineae</taxon>
        <taxon>Hymenogastraceae</taxon>
        <taxon>Hebeloma</taxon>
    </lineage>
</organism>
<keyword evidence="3" id="KW-1185">Reference proteome</keyword>
<sequence length="59" mass="6882">MCGLFYLFGWGFMLFIGTAFRFHSLSLRFGLSKMFLMMLRSFAEGQFFSVHGHHLGRVL</sequence>
<reference evidence="3" key="2">
    <citation type="submission" date="2015-01" db="EMBL/GenBank/DDBJ databases">
        <title>Evolutionary Origins and Diversification of the Mycorrhizal Mutualists.</title>
        <authorList>
            <consortium name="DOE Joint Genome Institute"/>
            <consortium name="Mycorrhizal Genomics Consortium"/>
            <person name="Kohler A."/>
            <person name="Kuo A."/>
            <person name="Nagy L.G."/>
            <person name="Floudas D."/>
            <person name="Copeland A."/>
            <person name="Barry K.W."/>
            <person name="Cichocki N."/>
            <person name="Veneault-Fourrey C."/>
            <person name="LaButti K."/>
            <person name="Lindquist E.A."/>
            <person name="Lipzen A."/>
            <person name="Lundell T."/>
            <person name="Morin E."/>
            <person name="Murat C."/>
            <person name="Riley R."/>
            <person name="Ohm R."/>
            <person name="Sun H."/>
            <person name="Tunlid A."/>
            <person name="Henrissat B."/>
            <person name="Grigoriev I.V."/>
            <person name="Hibbett D.S."/>
            <person name="Martin F."/>
        </authorList>
    </citation>
    <scope>NUCLEOTIDE SEQUENCE [LARGE SCALE GENOMIC DNA]</scope>
    <source>
        <strain evidence="3">h7</strain>
    </source>
</reference>
<dbReference type="HOGENOM" id="CLU_2961047_0_0_1"/>
<dbReference type="AlphaFoldDB" id="A0A0C3CA68"/>
<evidence type="ECO:0000313" key="2">
    <source>
        <dbReference type="EMBL" id="KIM45710.1"/>
    </source>
</evidence>
<name>A0A0C3CA68_HEBCY</name>
<protein>
    <submittedName>
        <fullName evidence="2">Uncharacterized protein</fullName>
    </submittedName>
</protein>
<evidence type="ECO:0000313" key="3">
    <source>
        <dbReference type="Proteomes" id="UP000053424"/>
    </source>
</evidence>
<dbReference type="Proteomes" id="UP000053424">
    <property type="component" value="Unassembled WGS sequence"/>
</dbReference>
<evidence type="ECO:0000256" key="1">
    <source>
        <dbReference type="SAM" id="Phobius"/>
    </source>
</evidence>
<reference evidence="2 3" key="1">
    <citation type="submission" date="2014-04" db="EMBL/GenBank/DDBJ databases">
        <authorList>
            <consortium name="DOE Joint Genome Institute"/>
            <person name="Kuo A."/>
            <person name="Gay G."/>
            <person name="Dore J."/>
            <person name="Kohler A."/>
            <person name="Nagy L.G."/>
            <person name="Floudas D."/>
            <person name="Copeland A."/>
            <person name="Barry K.W."/>
            <person name="Cichocki N."/>
            <person name="Veneault-Fourrey C."/>
            <person name="LaButti K."/>
            <person name="Lindquist E.A."/>
            <person name="Lipzen A."/>
            <person name="Lundell T."/>
            <person name="Morin E."/>
            <person name="Murat C."/>
            <person name="Sun H."/>
            <person name="Tunlid A."/>
            <person name="Henrissat B."/>
            <person name="Grigoriev I.V."/>
            <person name="Hibbett D.S."/>
            <person name="Martin F."/>
            <person name="Nordberg H.P."/>
            <person name="Cantor M.N."/>
            <person name="Hua S.X."/>
        </authorList>
    </citation>
    <scope>NUCLEOTIDE SEQUENCE [LARGE SCALE GENOMIC DNA]</scope>
    <source>
        <strain evidence="3">h7</strain>
    </source>
</reference>